<sequence>MPPLCRRKANFLRELESKLKVHRGAILCHGNLNLSDQRAGMEKVQTMTGGPLKRVCFRICGRSTDNALLCSTLSNIARDSRTYNCQKICVDGPNSYQSLLSEGRIRDCRRDELRRSRHGQTEPGPSKTMDLLSPSTRNFGWCFSFLRIRRVFGQISSAGFCHLGKIMYWKQIMDTDVGHEVFDLGSHVSAEGAITGIKTL</sequence>
<dbReference type="EMBL" id="CP019476">
    <property type="protein sequence ID" value="UQC83448.1"/>
    <property type="molecule type" value="Genomic_DNA"/>
</dbReference>
<reference evidence="2" key="1">
    <citation type="journal article" date="2021" name="Mol. Plant Microbe Interact.">
        <title>Complete Genome Sequence of the Plant-Pathogenic Fungus Colletotrichum lupini.</title>
        <authorList>
            <person name="Baroncelli R."/>
            <person name="Pensec F."/>
            <person name="Da Lio D."/>
            <person name="Boufleur T."/>
            <person name="Vicente I."/>
            <person name="Sarrocco S."/>
            <person name="Picot A."/>
            <person name="Baraldi E."/>
            <person name="Sukno S."/>
            <person name="Thon M."/>
            <person name="Le Floch G."/>
        </authorList>
    </citation>
    <scope>NUCLEOTIDE SEQUENCE</scope>
    <source>
        <strain evidence="2">IMI 504893</strain>
    </source>
</reference>
<dbReference type="AlphaFoldDB" id="A0A9Q8SUG3"/>
<evidence type="ECO:0000313" key="2">
    <source>
        <dbReference type="EMBL" id="UQC83448.1"/>
    </source>
</evidence>
<feature type="region of interest" description="Disordered" evidence="1">
    <location>
        <begin position="111"/>
        <end position="130"/>
    </location>
</feature>
<protein>
    <submittedName>
        <fullName evidence="2">Uncharacterized protein</fullName>
    </submittedName>
</protein>
<dbReference type="KEGG" id="clup:CLUP02_08943"/>
<organism evidence="2 3">
    <name type="scientific">Colletotrichum lupini</name>
    <dbReference type="NCBI Taxonomy" id="145971"/>
    <lineage>
        <taxon>Eukaryota</taxon>
        <taxon>Fungi</taxon>
        <taxon>Dikarya</taxon>
        <taxon>Ascomycota</taxon>
        <taxon>Pezizomycotina</taxon>
        <taxon>Sordariomycetes</taxon>
        <taxon>Hypocreomycetidae</taxon>
        <taxon>Glomerellales</taxon>
        <taxon>Glomerellaceae</taxon>
        <taxon>Colletotrichum</taxon>
        <taxon>Colletotrichum acutatum species complex</taxon>
    </lineage>
</organism>
<accession>A0A9Q8SUG3</accession>
<evidence type="ECO:0000256" key="1">
    <source>
        <dbReference type="SAM" id="MobiDB-lite"/>
    </source>
</evidence>
<name>A0A9Q8SUG3_9PEZI</name>
<evidence type="ECO:0000313" key="3">
    <source>
        <dbReference type="Proteomes" id="UP000830671"/>
    </source>
</evidence>
<dbReference type="RefSeq" id="XP_049145067.1">
    <property type="nucleotide sequence ID" value="XM_049287924.1"/>
</dbReference>
<gene>
    <name evidence="2" type="ORF">CLUP02_08943</name>
</gene>
<proteinExistence type="predicted"/>
<keyword evidence="3" id="KW-1185">Reference proteome</keyword>
<dbReference type="Proteomes" id="UP000830671">
    <property type="component" value="Chromosome 4"/>
</dbReference>
<dbReference type="GeneID" id="73342934"/>